<dbReference type="SUPFAM" id="SSF52833">
    <property type="entry name" value="Thioredoxin-like"/>
    <property type="match status" value="1"/>
</dbReference>
<accession>A0A0P7IRZ9</accession>
<dbReference type="Pfam" id="PF13462">
    <property type="entry name" value="Thioredoxin_4"/>
    <property type="match status" value="1"/>
</dbReference>
<organism evidence="5 6">
    <name type="scientific">Aliiroseovarius crassostreae</name>
    <dbReference type="NCBI Taxonomy" id="154981"/>
    <lineage>
        <taxon>Bacteria</taxon>
        <taxon>Pseudomonadati</taxon>
        <taxon>Pseudomonadota</taxon>
        <taxon>Alphaproteobacteria</taxon>
        <taxon>Rhodobacterales</taxon>
        <taxon>Paracoccaceae</taxon>
        <taxon>Aliiroseovarius</taxon>
    </lineage>
</organism>
<feature type="chain" id="PRO_5006139937" evidence="3">
    <location>
        <begin position="22"/>
        <end position="217"/>
    </location>
</feature>
<keyword evidence="3" id="KW-0732">Signal</keyword>
<dbReference type="Gene3D" id="3.40.30.10">
    <property type="entry name" value="Glutaredoxin"/>
    <property type="match status" value="1"/>
</dbReference>
<evidence type="ECO:0000313" key="6">
    <source>
        <dbReference type="Proteomes" id="UP000050471"/>
    </source>
</evidence>
<evidence type="ECO:0000259" key="4">
    <source>
        <dbReference type="PROSITE" id="PS51352"/>
    </source>
</evidence>
<dbReference type="STRING" id="154981.AKJ29_02980"/>
<feature type="domain" description="Thioredoxin" evidence="4">
    <location>
        <begin position="23"/>
        <end position="216"/>
    </location>
</feature>
<dbReference type="InterPro" id="IPR012336">
    <property type="entry name" value="Thioredoxin-like_fold"/>
</dbReference>
<comment type="caution">
    <text evidence="5">The sequence shown here is derived from an EMBL/GenBank/DDBJ whole genome shotgun (WGS) entry which is preliminary data.</text>
</comment>
<evidence type="ECO:0000256" key="1">
    <source>
        <dbReference type="ARBA" id="ARBA00003565"/>
    </source>
</evidence>
<evidence type="ECO:0000256" key="3">
    <source>
        <dbReference type="SAM" id="SignalP"/>
    </source>
</evidence>
<dbReference type="PANTHER" id="PTHR13887:SF56">
    <property type="entry name" value="THIOREDOXIN-LIKE REDUCTASE RV2466C"/>
    <property type="match status" value="1"/>
</dbReference>
<comment type="similarity">
    <text evidence="2">Belongs to the thioredoxin family. DsbA subfamily.</text>
</comment>
<dbReference type="InterPro" id="IPR013766">
    <property type="entry name" value="Thioredoxin_domain"/>
</dbReference>
<dbReference type="PROSITE" id="PS51352">
    <property type="entry name" value="THIOREDOXIN_2"/>
    <property type="match status" value="1"/>
</dbReference>
<dbReference type="Proteomes" id="UP000050471">
    <property type="component" value="Unassembled WGS sequence"/>
</dbReference>
<comment type="function">
    <text evidence="1">May be required for disulfide bond formation in some proteins.</text>
</comment>
<dbReference type="AlphaFoldDB" id="A0A0P7IRZ9"/>
<sequence length="217" mass="23861">MNRFLPIIAAAAIAVAGGAFFTSQNQSSLPGISMAVAQDADVIPAKDIVLGNEDAPVTVIEYASYTCPHCANWHAESFKKLKKDYIDTGKVKFIHREVYFDRFGLWAGMIAQCAGETRYYGMTDMIYSGQKDWIGEGDPATILDNLRKIGRTAGMTNEEMETCLTDESFAQSLVAAYQQNATADEIRATPTFIIGGEKYSNMSYEDFAATIEEKLAE</sequence>
<proteinExistence type="inferred from homology"/>
<evidence type="ECO:0000313" key="5">
    <source>
        <dbReference type="EMBL" id="KPN61598.1"/>
    </source>
</evidence>
<name>A0A0P7IRZ9_9RHOB</name>
<gene>
    <name evidence="5" type="ORF">AKJ29_02980</name>
</gene>
<evidence type="ECO:0000256" key="2">
    <source>
        <dbReference type="ARBA" id="ARBA00005791"/>
    </source>
</evidence>
<protein>
    <submittedName>
        <fullName evidence="5">Thiol-disulfide oxidoreductase</fullName>
    </submittedName>
</protein>
<dbReference type="InterPro" id="IPR036249">
    <property type="entry name" value="Thioredoxin-like_sf"/>
</dbReference>
<dbReference type="RefSeq" id="WP_055192929.1">
    <property type="nucleotide sequence ID" value="NZ_FPBS01000006.1"/>
</dbReference>
<dbReference type="PANTHER" id="PTHR13887">
    <property type="entry name" value="GLUTATHIONE S-TRANSFERASE KAPPA"/>
    <property type="match status" value="1"/>
</dbReference>
<reference evidence="5 6" key="1">
    <citation type="submission" date="2015-09" db="EMBL/GenBank/DDBJ databases">
        <title>Draft genome sequence of Aliiroseovarius crassostreae CV919-312TSm, the causative agent of Roseovarius Oyster Disease (formerly Juvenile Oyster Disease).</title>
        <authorList>
            <person name="Kessner L."/>
            <person name="Spinard E."/>
            <person name="Nelson D."/>
        </authorList>
    </citation>
    <scope>NUCLEOTIDE SEQUENCE [LARGE SCALE GENOMIC DNA]</scope>
    <source>
        <strain evidence="5 6">CV919-312</strain>
    </source>
</reference>
<keyword evidence="6" id="KW-1185">Reference proteome</keyword>
<dbReference type="OrthoDB" id="8478320at2"/>
<dbReference type="EMBL" id="LKBA01000025">
    <property type="protein sequence ID" value="KPN61598.1"/>
    <property type="molecule type" value="Genomic_DNA"/>
</dbReference>
<feature type="signal peptide" evidence="3">
    <location>
        <begin position="1"/>
        <end position="21"/>
    </location>
</feature>